<keyword evidence="4" id="KW-1185">Reference proteome</keyword>
<gene>
    <name evidence="3" type="ORF">FD01_GL002394</name>
</gene>
<evidence type="ECO:0000259" key="2">
    <source>
        <dbReference type="Pfam" id="PF09084"/>
    </source>
</evidence>
<dbReference type="OrthoDB" id="9815602at2"/>
<evidence type="ECO:0000313" key="4">
    <source>
        <dbReference type="Proteomes" id="UP000051790"/>
    </source>
</evidence>
<dbReference type="Gene3D" id="3.40.190.10">
    <property type="entry name" value="Periplasmic binding protein-like II"/>
    <property type="match status" value="2"/>
</dbReference>
<sequence>MKKQNNKKTAWIAVAVVAVLAILLAVVFVNQNKKSASNSKTQTTAIANNKKDDNYVLKLGEAGGVCGAPQQIAQAKGFFKKVGLKYKIVKTSADSSAVETVTSGKVDASNTLLGSIIQPLANGAQLKITTGLHTGCVSLLTAKGSTIKSAKDFVGKKIGVSTVAGTEATFTKRWLGDNGVDVNSNTSKVQFVQYDASELAIALAKGQVDAIAIEDPDVQIAVKQYGFNVLASSAKTAPFNTEYCCVAFVSDKLAKEHPEVARKYTLAMQEATQWVKNHQAQTAKIAIAKKYVAGKASVNMEAMATYNWKASYNGGTKAFVQAGTDLQKLGIVNKDTDLNALAKNSFIKFDGVK</sequence>
<feature type="transmembrane region" description="Helical" evidence="1">
    <location>
        <begin position="9"/>
        <end position="29"/>
    </location>
</feature>
<protein>
    <submittedName>
        <fullName evidence="3">ABC transporter, substrate-binding protein</fullName>
    </submittedName>
</protein>
<organism evidence="3 4">
    <name type="scientific">Lacticaseibacillus manihotivorans DSM 13343 = JCM 12514</name>
    <dbReference type="NCBI Taxonomy" id="1423769"/>
    <lineage>
        <taxon>Bacteria</taxon>
        <taxon>Bacillati</taxon>
        <taxon>Bacillota</taxon>
        <taxon>Bacilli</taxon>
        <taxon>Lactobacillales</taxon>
        <taxon>Lactobacillaceae</taxon>
        <taxon>Lacticaseibacillus</taxon>
    </lineage>
</organism>
<feature type="domain" description="SsuA/THI5-like" evidence="2">
    <location>
        <begin position="72"/>
        <end position="281"/>
    </location>
</feature>
<comment type="caution">
    <text evidence="3">The sequence shown here is derived from an EMBL/GenBank/DDBJ whole genome shotgun (WGS) entry which is preliminary data.</text>
</comment>
<dbReference type="InterPro" id="IPR015168">
    <property type="entry name" value="SsuA/THI5"/>
</dbReference>
<keyword evidence="1" id="KW-0812">Transmembrane</keyword>
<dbReference type="EMBL" id="AZEU01000038">
    <property type="protein sequence ID" value="KRL52419.1"/>
    <property type="molecule type" value="Genomic_DNA"/>
</dbReference>
<evidence type="ECO:0000313" key="3">
    <source>
        <dbReference type="EMBL" id="KRL52419.1"/>
    </source>
</evidence>
<dbReference type="PATRIC" id="fig|1423769.4.peg.2582"/>
<dbReference type="RefSeq" id="WP_056962478.1">
    <property type="nucleotide sequence ID" value="NZ_AZEU01000038.1"/>
</dbReference>
<keyword evidence="1" id="KW-1133">Transmembrane helix</keyword>
<dbReference type="SUPFAM" id="SSF53850">
    <property type="entry name" value="Periplasmic binding protein-like II"/>
    <property type="match status" value="1"/>
</dbReference>
<name>A0A0R1RFN1_9LACO</name>
<reference evidence="3 4" key="1">
    <citation type="journal article" date="2015" name="Genome Announc.">
        <title>Expanding the biotechnology potential of lactobacilli through comparative genomics of 213 strains and associated genera.</title>
        <authorList>
            <person name="Sun Z."/>
            <person name="Harris H.M."/>
            <person name="McCann A."/>
            <person name="Guo C."/>
            <person name="Argimon S."/>
            <person name="Zhang W."/>
            <person name="Yang X."/>
            <person name="Jeffery I.B."/>
            <person name="Cooney J.C."/>
            <person name="Kagawa T.F."/>
            <person name="Liu W."/>
            <person name="Song Y."/>
            <person name="Salvetti E."/>
            <person name="Wrobel A."/>
            <person name="Rasinkangas P."/>
            <person name="Parkhill J."/>
            <person name="Rea M.C."/>
            <person name="O'Sullivan O."/>
            <person name="Ritari J."/>
            <person name="Douillard F.P."/>
            <person name="Paul Ross R."/>
            <person name="Yang R."/>
            <person name="Briner A.E."/>
            <person name="Felis G.E."/>
            <person name="de Vos W.M."/>
            <person name="Barrangou R."/>
            <person name="Klaenhammer T.R."/>
            <person name="Caufield P.W."/>
            <person name="Cui Y."/>
            <person name="Zhang H."/>
            <person name="O'Toole P.W."/>
        </authorList>
    </citation>
    <scope>NUCLEOTIDE SEQUENCE [LARGE SCALE GENOMIC DNA]</scope>
    <source>
        <strain evidence="3 4">DSM 13343</strain>
    </source>
</reference>
<keyword evidence="1" id="KW-0472">Membrane</keyword>
<dbReference type="Pfam" id="PF09084">
    <property type="entry name" value="NMT1"/>
    <property type="match status" value="1"/>
</dbReference>
<dbReference type="PANTHER" id="PTHR30024">
    <property type="entry name" value="ALIPHATIC SULFONATES-BINDING PROTEIN-RELATED"/>
    <property type="match status" value="1"/>
</dbReference>
<proteinExistence type="predicted"/>
<dbReference type="AlphaFoldDB" id="A0A0R1RFN1"/>
<accession>A0A0R1RFN1</accession>
<dbReference type="Proteomes" id="UP000051790">
    <property type="component" value="Unassembled WGS sequence"/>
</dbReference>
<evidence type="ECO:0000256" key="1">
    <source>
        <dbReference type="SAM" id="Phobius"/>
    </source>
</evidence>